<reference evidence="1 2" key="1">
    <citation type="submission" date="2019-04" db="EMBL/GenBank/DDBJ databases">
        <title>Bacillus sediminilitoris sp. nov., isolated from a tidal flat sediment on the East China Sea.</title>
        <authorList>
            <person name="Wei Y."/>
            <person name="Mao H."/>
            <person name="Fang J."/>
        </authorList>
    </citation>
    <scope>NUCLEOTIDE SEQUENCE [LARGE SCALE GENOMIC DNA]</scope>
    <source>
        <strain evidence="1 2">DSL-17</strain>
    </source>
</reference>
<dbReference type="RefSeq" id="WP_136358647.1">
    <property type="nucleotide sequence ID" value="NZ_CP046266.1"/>
</dbReference>
<organism evidence="1 2">
    <name type="scientific">Metabacillus sediminilitoris</name>
    <dbReference type="NCBI Taxonomy" id="2567941"/>
    <lineage>
        <taxon>Bacteria</taxon>
        <taxon>Bacillati</taxon>
        <taxon>Bacillota</taxon>
        <taxon>Bacilli</taxon>
        <taxon>Bacillales</taxon>
        <taxon>Bacillaceae</taxon>
        <taxon>Metabacillus</taxon>
    </lineage>
</organism>
<dbReference type="Proteomes" id="UP000310334">
    <property type="component" value="Unassembled WGS sequence"/>
</dbReference>
<evidence type="ECO:0000313" key="1">
    <source>
        <dbReference type="EMBL" id="THF75186.1"/>
    </source>
</evidence>
<sequence>MEVEIGYFPKYYYSSQPDAGGHFPFAIEGKPLYVFSIDGFYLPECDVNFVPFWMESIKAFPIYFCAEIPSYWKEEYQELCQKWNIDYKYLSNNPNLSVSVTEIQNVNQYREIFPIFISIGSGNDLVTWSTNKDFFRVEERQWQGNWEGKIGEAVVVKIDKAMSVFWIGYDGHSIVVLSNNTNFSTYETICETLPAFVKPTKCEYE</sequence>
<keyword evidence="2" id="KW-1185">Reference proteome</keyword>
<gene>
    <name evidence="1" type="ORF">E6W99_24145</name>
</gene>
<dbReference type="OrthoDB" id="2592395at2"/>
<comment type="caution">
    <text evidence="1">The sequence shown here is derived from an EMBL/GenBank/DDBJ whole genome shotgun (WGS) entry which is preliminary data.</text>
</comment>
<dbReference type="EMBL" id="SSNT01000029">
    <property type="protein sequence ID" value="THF75186.1"/>
    <property type="molecule type" value="Genomic_DNA"/>
</dbReference>
<evidence type="ECO:0000313" key="2">
    <source>
        <dbReference type="Proteomes" id="UP000310334"/>
    </source>
</evidence>
<protein>
    <submittedName>
        <fullName evidence="1">Uncharacterized protein</fullName>
    </submittedName>
</protein>
<name>A0A4S4BMQ8_9BACI</name>
<dbReference type="AlphaFoldDB" id="A0A4S4BMQ8"/>
<accession>A0A4S4BMQ8</accession>
<proteinExistence type="predicted"/>